<sequence>MNVLNGLSLLQSRKNECFPTVSCFILVNRPNDSFENNEQLPKPPEINCKYFVVSLPNLSKTNIFASSNLFLILGCTTF</sequence>
<gene>
    <name evidence="1" type="ORF">X975_20114</name>
</gene>
<dbReference type="AlphaFoldDB" id="A0A087TI10"/>
<protein>
    <submittedName>
        <fullName evidence="1">Uncharacterized protein</fullName>
    </submittedName>
</protein>
<dbReference type="Proteomes" id="UP000054359">
    <property type="component" value="Unassembled WGS sequence"/>
</dbReference>
<keyword evidence="2" id="KW-1185">Reference proteome</keyword>
<name>A0A087TI10_STEMI</name>
<proteinExistence type="predicted"/>
<evidence type="ECO:0000313" key="1">
    <source>
        <dbReference type="EMBL" id="KFM64749.1"/>
    </source>
</evidence>
<reference evidence="1 2" key="1">
    <citation type="submission" date="2013-11" db="EMBL/GenBank/DDBJ databases">
        <title>Genome sequencing of Stegodyphus mimosarum.</title>
        <authorList>
            <person name="Bechsgaard J."/>
        </authorList>
    </citation>
    <scope>NUCLEOTIDE SEQUENCE [LARGE SCALE GENOMIC DNA]</scope>
</reference>
<organism evidence="1 2">
    <name type="scientific">Stegodyphus mimosarum</name>
    <name type="common">African social velvet spider</name>
    <dbReference type="NCBI Taxonomy" id="407821"/>
    <lineage>
        <taxon>Eukaryota</taxon>
        <taxon>Metazoa</taxon>
        <taxon>Ecdysozoa</taxon>
        <taxon>Arthropoda</taxon>
        <taxon>Chelicerata</taxon>
        <taxon>Arachnida</taxon>
        <taxon>Araneae</taxon>
        <taxon>Araneomorphae</taxon>
        <taxon>Entelegynae</taxon>
        <taxon>Eresoidea</taxon>
        <taxon>Eresidae</taxon>
        <taxon>Stegodyphus</taxon>
    </lineage>
</organism>
<feature type="non-terminal residue" evidence="1">
    <location>
        <position position="78"/>
    </location>
</feature>
<evidence type="ECO:0000313" key="2">
    <source>
        <dbReference type="Proteomes" id="UP000054359"/>
    </source>
</evidence>
<dbReference type="EMBL" id="KK115314">
    <property type="protein sequence ID" value="KFM64749.1"/>
    <property type="molecule type" value="Genomic_DNA"/>
</dbReference>
<accession>A0A087TI10</accession>